<reference evidence="4" key="2">
    <citation type="journal article" date="2023" name="Plants (Basel)">
        <title>Annotation of the Turnera subulata (Passifloraceae) Draft Genome Reveals the S-Locus Evolved after the Divergence of Turneroideae from Passifloroideae in a Stepwise Manner.</title>
        <authorList>
            <person name="Henning P.M."/>
            <person name="Roalson E.H."/>
            <person name="Mir W."/>
            <person name="McCubbin A.G."/>
            <person name="Shore J.S."/>
        </authorList>
    </citation>
    <scope>NUCLEOTIDE SEQUENCE</scope>
    <source>
        <strain evidence="4">F60SS</strain>
    </source>
</reference>
<feature type="region of interest" description="Disordered" evidence="1">
    <location>
        <begin position="173"/>
        <end position="196"/>
    </location>
</feature>
<feature type="domain" description="Zinc knuckle CX2CX4HX4C" evidence="3">
    <location>
        <begin position="43"/>
        <end position="69"/>
    </location>
</feature>
<evidence type="ECO:0000256" key="1">
    <source>
        <dbReference type="SAM" id="MobiDB-lite"/>
    </source>
</evidence>
<comment type="caution">
    <text evidence="4">The sequence shown here is derived from an EMBL/GenBank/DDBJ whole genome shotgun (WGS) entry which is preliminary data.</text>
</comment>
<accession>A0A9Q0F7G3</accession>
<dbReference type="PANTHER" id="PTHR31286">
    <property type="entry name" value="GLYCINE-RICH CELL WALL STRUCTURAL PROTEIN 1.8-LIKE"/>
    <property type="match status" value="1"/>
</dbReference>
<reference evidence="4" key="1">
    <citation type="submission" date="2022-02" db="EMBL/GenBank/DDBJ databases">
        <authorList>
            <person name="Henning P.M."/>
            <person name="McCubbin A.G."/>
            <person name="Shore J.S."/>
        </authorList>
    </citation>
    <scope>NUCLEOTIDE SEQUENCE</scope>
    <source>
        <strain evidence="4">F60SS</strain>
        <tissue evidence="4">Leaves</tissue>
    </source>
</reference>
<sequence length="196" mass="21467">MVGTTVKLDFKTEYTLRGQFAKVAVRIDLTKPVKGTVTLDGEKIKVRYEGLPQICISCGRVGHNVLLCLKQCSIGPETASPPTGQMPTSGEAHDTSKATAPESGNAPNNGVGEWVNVQPRARQQYRKTNEVGQKQAQDQMKVRVTNLAFCLIMVVIFIWAHQVLRPNSTYPRTLPAQPPPKSSLVPGNSLINPHHM</sequence>
<dbReference type="PANTHER" id="PTHR31286:SF99">
    <property type="entry name" value="DUF4283 DOMAIN-CONTAINING PROTEIN"/>
    <property type="match status" value="1"/>
</dbReference>
<evidence type="ECO:0000259" key="3">
    <source>
        <dbReference type="Pfam" id="PF14392"/>
    </source>
</evidence>
<dbReference type="OrthoDB" id="1304206at2759"/>
<dbReference type="EMBL" id="JAKUCV010006724">
    <property type="protein sequence ID" value="KAJ4826226.1"/>
    <property type="molecule type" value="Genomic_DNA"/>
</dbReference>
<keyword evidence="2" id="KW-0812">Transmembrane</keyword>
<proteinExistence type="predicted"/>
<dbReference type="AlphaFoldDB" id="A0A9Q0F7G3"/>
<gene>
    <name evidence="4" type="ORF">Tsubulata_005789</name>
</gene>
<dbReference type="Pfam" id="PF14392">
    <property type="entry name" value="zf-CCHC_4"/>
    <property type="match status" value="1"/>
</dbReference>
<feature type="compositionally biased region" description="Polar residues" evidence="1">
    <location>
        <begin position="185"/>
        <end position="196"/>
    </location>
</feature>
<evidence type="ECO:0000313" key="5">
    <source>
        <dbReference type="Proteomes" id="UP001141552"/>
    </source>
</evidence>
<feature type="region of interest" description="Disordered" evidence="1">
    <location>
        <begin position="79"/>
        <end position="113"/>
    </location>
</feature>
<feature type="transmembrane region" description="Helical" evidence="2">
    <location>
        <begin position="144"/>
        <end position="164"/>
    </location>
</feature>
<protein>
    <recommendedName>
        <fullName evidence="3">Zinc knuckle CX2CX4HX4C domain-containing protein</fullName>
    </recommendedName>
</protein>
<keyword evidence="5" id="KW-1185">Reference proteome</keyword>
<name>A0A9Q0F7G3_9ROSI</name>
<keyword evidence="2" id="KW-1133">Transmembrane helix</keyword>
<organism evidence="4 5">
    <name type="scientific">Turnera subulata</name>
    <dbReference type="NCBI Taxonomy" id="218843"/>
    <lineage>
        <taxon>Eukaryota</taxon>
        <taxon>Viridiplantae</taxon>
        <taxon>Streptophyta</taxon>
        <taxon>Embryophyta</taxon>
        <taxon>Tracheophyta</taxon>
        <taxon>Spermatophyta</taxon>
        <taxon>Magnoliopsida</taxon>
        <taxon>eudicotyledons</taxon>
        <taxon>Gunneridae</taxon>
        <taxon>Pentapetalae</taxon>
        <taxon>rosids</taxon>
        <taxon>fabids</taxon>
        <taxon>Malpighiales</taxon>
        <taxon>Passifloraceae</taxon>
        <taxon>Turnera</taxon>
    </lineage>
</organism>
<dbReference type="Proteomes" id="UP001141552">
    <property type="component" value="Unassembled WGS sequence"/>
</dbReference>
<dbReference type="InterPro" id="IPR040256">
    <property type="entry name" value="At4g02000-like"/>
</dbReference>
<dbReference type="InterPro" id="IPR025836">
    <property type="entry name" value="Zn_knuckle_CX2CX4HX4C"/>
</dbReference>
<keyword evidence="2" id="KW-0472">Membrane</keyword>
<evidence type="ECO:0000256" key="2">
    <source>
        <dbReference type="SAM" id="Phobius"/>
    </source>
</evidence>
<evidence type="ECO:0000313" key="4">
    <source>
        <dbReference type="EMBL" id="KAJ4826226.1"/>
    </source>
</evidence>